<gene>
    <name evidence="1" type="ORF">BN437_1260</name>
</gene>
<organism evidence="1 2">
    <name type="scientific">Erwinia amylovora NBRC 12687 = CFBP 1232</name>
    <dbReference type="NCBI Taxonomy" id="1219359"/>
    <lineage>
        <taxon>Bacteria</taxon>
        <taxon>Pseudomonadati</taxon>
        <taxon>Pseudomonadota</taxon>
        <taxon>Gammaproteobacteria</taxon>
        <taxon>Enterobacterales</taxon>
        <taxon>Erwiniaceae</taxon>
        <taxon>Erwinia</taxon>
    </lineage>
</organism>
<comment type="caution">
    <text evidence="1">The sequence shown here is derived from an EMBL/GenBank/DDBJ whole genome shotgun (WGS) entry which is preliminary data.</text>
</comment>
<name>A0A830ZUK8_ERWAM</name>
<evidence type="ECO:0000313" key="1">
    <source>
        <dbReference type="EMBL" id="CCO93202.1"/>
    </source>
</evidence>
<reference evidence="1 2" key="2">
    <citation type="submission" date="2013-04" db="EMBL/GenBank/DDBJ databases">
        <title>Comparative genomics of 12 strains of Erwinia amylovora identifies a pan-genome with a large conserved core and provides insights into host specificity.</title>
        <authorList>
            <person name="Mann R.A."/>
            <person name="Smits T.H.M."/>
            <person name="Buehlmann A."/>
            <person name="Blom J."/>
            <person name="Goesmann A."/>
            <person name="Frey J.E."/>
            <person name="Plummer K.M."/>
            <person name="Beer S.V."/>
            <person name="Luck J."/>
            <person name="Duffy B."/>
            <person name="Rodoni B."/>
        </authorList>
    </citation>
    <scope>NUCLEOTIDE SEQUENCE [LARGE SCALE GENOMIC DNA]</scope>
    <source>
        <strain evidence="2">CFBP 1232</strain>
    </source>
</reference>
<sequence length="30" mass="3234">MTAQTTVHKVLIIADPNALKAVIIASIMRN</sequence>
<dbReference type="AlphaFoldDB" id="A0A830ZUK8"/>
<proteinExistence type="predicted"/>
<accession>A0A830ZUK8</accession>
<dbReference type="EMBL" id="CAPB01000009">
    <property type="protein sequence ID" value="CCO93202.1"/>
    <property type="molecule type" value="Genomic_DNA"/>
</dbReference>
<protein>
    <submittedName>
        <fullName evidence="1">Uncharacterized protein</fullName>
    </submittedName>
</protein>
<reference evidence="1 2" key="1">
    <citation type="submission" date="2012-11" db="EMBL/GenBank/DDBJ databases">
        <authorList>
            <person name="Linke B."/>
        </authorList>
    </citation>
    <scope>NUCLEOTIDE SEQUENCE [LARGE SCALE GENOMIC DNA]</scope>
    <source>
        <strain evidence="2">CFBP 1232</strain>
    </source>
</reference>
<evidence type="ECO:0000313" key="2">
    <source>
        <dbReference type="Proteomes" id="UP000013111"/>
    </source>
</evidence>
<dbReference type="Proteomes" id="UP000013111">
    <property type="component" value="Unassembled WGS sequence"/>
</dbReference>